<keyword evidence="6 7" id="KW-0472">Membrane</keyword>
<dbReference type="EMBL" id="JPMD01000013">
    <property type="protein sequence ID" value="KEZ87374.1"/>
    <property type="molecule type" value="Genomic_DNA"/>
</dbReference>
<evidence type="ECO:0000259" key="8">
    <source>
        <dbReference type="Pfam" id="PF01757"/>
    </source>
</evidence>
<evidence type="ECO:0000256" key="2">
    <source>
        <dbReference type="ARBA" id="ARBA00007400"/>
    </source>
</evidence>
<name>A0A084JEJ0_9CLOT</name>
<proteinExistence type="inferred from homology"/>
<dbReference type="PANTHER" id="PTHR40074">
    <property type="entry name" value="O-ACETYLTRANSFERASE WECH"/>
    <property type="match status" value="1"/>
</dbReference>
<dbReference type="PANTHER" id="PTHR40074:SF2">
    <property type="entry name" value="O-ACETYLTRANSFERASE WECH"/>
    <property type="match status" value="1"/>
</dbReference>
<dbReference type="InterPro" id="IPR002656">
    <property type="entry name" value="Acyl_transf_3_dom"/>
</dbReference>
<comment type="subcellular location">
    <subcellularLocation>
        <location evidence="1">Cell membrane</location>
        <topology evidence="1">Multi-pass membrane protein</topology>
    </subcellularLocation>
</comment>
<evidence type="ECO:0000256" key="3">
    <source>
        <dbReference type="ARBA" id="ARBA00022475"/>
    </source>
</evidence>
<dbReference type="GO" id="GO:0005886">
    <property type="term" value="C:plasma membrane"/>
    <property type="evidence" value="ECO:0007669"/>
    <property type="project" value="UniProtKB-SubCell"/>
</dbReference>
<comment type="similarity">
    <text evidence="2">Belongs to the acyltransferase 3 family.</text>
</comment>
<dbReference type="Proteomes" id="UP000028542">
    <property type="component" value="Unassembled WGS sequence"/>
</dbReference>
<comment type="caution">
    <text evidence="9">The sequence shown here is derived from an EMBL/GenBank/DDBJ whole genome shotgun (WGS) entry which is preliminary data.</text>
</comment>
<dbReference type="GO" id="GO:0016413">
    <property type="term" value="F:O-acetyltransferase activity"/>
    <property type="evidence" value="ECO:0007669"/>
    <property type="project" value="TreeGrafter"/>
</dbReference>
<reference evidence="9 10" key="1">
    <citation type="submission" date="2014-07" db="EMBL/GenBank/DDBJ databases">
        <title>Draft genome of Clostridium sulfidigenes 113A isolated from sediments associated with methane hydrate from Krishna Godavari basin.</title>
        <authorList>
            <person name="Honkalas V.S."/>
            <person name="Dabir A.P."/>
            <person name="Arora P."/>
            <person name="Dhakephalkar P.K."/>
        </authorList>
    </citation>
    <scope>NUCLEOTIDE SEQUENCE [LARGE SCALE GENOMIC DNA]</scope>
    <source>
        <strain evidence="9 10">113A</strain>
    </source>
</reference>
<feature type="transmembrane region" description="Helical" evidence="7">
    <location>
        <begin position="343"/>
        <end position="364"/>
    </location>
</feature>
<protein>
    <recommendedName>
        <fullName evidence="8">Acyltransferase 3 domain-containing protein</fullName>
    </recommendedName>
</protein>
<keyword evidence="5 7" id="KW-1133">Transmembrane helix</keyword>
<keyword evidence="10" id="KW-1185">Reference proteome</keyword>
<feature type="transmembrane region" description="Helical" evidence="7">
    <location>
        <begin position="247"/>
        <end position="264"/>
    </location>
</feature>
<feature type="transmembrane region" description="Helical" evidence="7">
    <location>
        <begin position="84"/>
        <end position="105"/>
    </location>
</feature>
<dbReference type="GO" id="GO:0009246">
    <property type="term" value="P:enterobacterial common antigen biosynthetic process"/>
    <property type="evidence" value="ECO:0007669"/>
    <property type="project" value="TreeGrafter"/>
</dbReference>
<evidence type="ECO:0000313" key="9">
    <source>
        <dbReference type="EMBL" id="KEZ87374.1"/>
    </source>
</evidence>
<evidence type="ECO:0000256" key="1">
    <source>
        <dbReference type="ARBA" id="ARBA00004651"/>
    </source>
</evidence>
<feature type="transmembrane region" description="Helical" evidence="7">
    <location>
        <begin position="217"/>
        <end position="235"/>
    </location>
</feature>
<evidence type="ECO:0000313" key="10">
    <source>
        <dbReference type="Proteomes" id="UP000028542"/>
    </source>
</evidence>
<feature type="transmembrane region" description="Helical" evidence="7">
    <location>
        <begin position="276"/>
        <end position="296"/>
    </location>
</feature>
<feature type="transmembrane region" description="Helical" evidence="7">
    <location>
        <begin position="46"/>
        <end position="72"/>
    </location>
</feature>
<feature type="transmembrane region" description="Helical" evidence="7">
    <location>
        <begin position="125"/>
        <end position="145"/>
    </location>
</feature>
<gene>
    <name evidence="9" type="ORF">IO99_06030</name>
</gene>
<keyword evidence="3" id="KW-1003">Cell membrane</keyword>
<feature type="transmembrane region" description="Helical" evidence="7">
    <location>
        <begin position="157"/>
        <end position="179"/>
    </location>
</feature>
<feature type="domain" description="Acyltransferase 3" evidence="8">
    <location>
        <begin position="12"/>
        <end position="364"/>
    </location>
</feature>
<evidence type="ECO:0000256" key="6">
    <source>
        <dbReference type="ARBA" id="ARBA00023136"/>
    </source>
</evidence>
<accession>A0A084JEJ0</accession>
<dbReference type="RefSeq" id="WP_035131304.1">
    <property type="nucleotide sequence ID" value="NZ_JPMD01000013.1"/>
</dbReference>
<keyword evidence="4 7" id="KW-0812">Transmembrane</keyword>
<feature type="transmembrane region" description="Helical" evidence="7">
    <location>
        <begin position="12"/>
        <end position="31"/>
    </location>
</feature>
<dbReference type="Pfam" id="PF01757">
    <property type="entry name" value="Acyl_transf_3"/>
    <property type="match status" value="1"/>
</dbReference>
<dbReference type="eggNOG" id="COG3274">
    <property type="taxonomic scope" value="Bacteria"/>
</dbReference>
<evidence type="ECO:0000256" key="5">
    <source>
        <dbReference type="ARBA" id="ARBA00022989"/>
    </source>
</evidence>
<organism evidence="9 10">
    <name type="scientific">Clostridium sulfidigenes</name>
    <dbReference type="NCBI Taxonomy" id="318464"/>
    <lineage>
        <taxon>Bacteria</taxon>
        <taxon>Bacillati</taxon>
        <taxon>Bacillota</taxon>
        <taxon>Clostridia</taxon>
        <taxon>Eubacteriales</taxon>
        <taxon>Clostridiaceae</taxon>
        <taxon>Clostridium</taxon>
    </lineage>
</organism>
<evidence type="ECO:0000256" key="4">
    <source>
        <dbReference type="ARBA" id="ARBA00022692"/>
    </source>
</evidence>
<evidence type="ECO:0000256" key="7">
    <source>
        <dbReference type="SAM" id="Phobius"/>
    </source>
</evidence>
<dbReference type="AlphaFoldDB" id="A0A084JEJ0"/>
<sequence length="376" mass="43068">MGTKSITKKRFVYLDFIKVLSIYFVCCYHYNNLPKNFLTEPSISTYFNYLFTGILSTGVPLFFMVNGALMLNKGYYLKKHIKKIINIILLTVIWGIITLLVLAIINNKHYTYVAFNYSLWSWENGSINHLWFLQALVCVYLLFPLIKEAYDKEDKTIFKYITIVVFILTFGNVFLNIIANIIRGVFGINIIEATLGITNITGNGFNFFNNFNVFRGFYAYTIVYFIIGGIILNRINNKVTIKTTHISILFIVGMVSLFAYGIMISRINGAIYDNIWNGYDTVMTLGISIAIFCFAYEFRNKLEKISNTIEVIGSNTIGIYFIHRIVGTLIKPIYVQLPYSYSLAPNLIFGFVVMSLSLVIALIIKKIPLGKYLFSI</sequence>